<evidence type="ECO:0000313" key="2">
    <source>
        <dbReference type="EMBL" id="KAH0928853.1"/>
    </source>
</evidence>
<organism evidence="2 3">
    <name type="scientific">Brassica napus</name>
    <name type="common">Rape</name>
    <dbReference type="NCBI Taxonomy" id="3708"/>
    <lineage>
        <taxon>Eukaryota</taxon>
        <taxon>Viridiplantae</taxon>
        <taxon>Streptophyta</taxon>
        <taxon>Embryophyta</taxon>
        <taxon>Tracheophyta</taxon>
        <taxon>Spermatophyta</taxon>
        <taxon>Magnoliopsida</taxon>
        <taxon>eudicotyledons</taxon>
        <taxon>Gunneridae</taxon>
        <taxon>Pentapetalae</taxon>
        <taxon>rosids</taxon>
        <taxon>malvids</taxon>
        <taxon>Brassicales</taxon>
        <taxon>Brassicaceae</taxon>
        <taxon>Brassiceae</taxon>
        <taxon>Brassica</taxon>
    </lineage>
</organism>
<dbReference type="Proteomes" id="UP000824890">
    <property type="component" value="Unassembled WGS sequence"/>
</dbReference>
<evidence type="ECO:0008006" key="4">
    <source>
        <dbReference type="Google" id="ProtNLM"/>
    </source>
</evidence>
<comment type="caution">
    <text evidence="2">The sequence shown here is derived from an EMBL/GenBank/DDBJ whole genome shotgun (WGS) entry which is preliminary data.</text>
</comment>
<dbReference type="EMBL" id="JAGKQM010000004">
    <property type="protein sequence ID" value="KAH0928853.1"/>
    <property type="molecule type" value="Genomic_DNA"/>
</dbReference>
<accession>A0ABQ8DJD6</accession>
<feature type="compositionally biased region" description="Acidic residues" evidence="1">
    <location>
        <begin position="134"/>
        <end position="148"/>
    </location>
</feature>
<proteinExistence type="predicted"/>
<evidence type="ECO:0000313" key="3">
    <source>
        <dbReference type="Proteomes" id="UP000824890"/>
    </source>
</evidence>
<gene>
    <name evidence="2" type="ORF">HID58_014580</name>
</gene>
<feature type="compositionally biased region" description="Low complexity" evidence="1">
    <location>
        <begin position="183"/>
        <end position="193"/>
    </location>
</feature>
<keyword evidence="3" id="KW-1185">Reference proteome</keyword>
<feature type="region of interest" description="Disordered" evidence="1">
    <location>
        <begin position="130"/>
        <end position="193"/>
    </location>
</feature>
<evidence type="ECO:0000256" key="1">
    <source>
        <dbReference type="SAM" id="MobiDB-lite"/>
    </source>
</evidence>
<protein>
    <recommendedName>
        <fullName evidence="4">Peroxin-14</fullName>
    </recommendedName>
</protein>
<name>A0ABQ8DJD6_BRANA</name>
<sequence>MKGAIVKATTNLDPRGFPAIVKAKEMESTETPGDPPAQIVPVMQRSWVGKDMEKERNLQDTRVMEAVEIVTEVEKTIEKSGVQEGNGSGKLNESWRQVAEKTIRSPWKSPKELQFGQVTITPSTYAALQNLEDSREEDTSEPSEDVVEEGNGIEKPKVVESEEPVGVRAGNPVGVSAGKSSRSESWLPSRSES</sequence>
<reference evidence="2 3" key="1">
    <citation type="submission" date="2021-05" db="EMBL/GenBank/DDBJ databases">
        <title>Genome Assembly of Synthetic Allotetraploid Brassica napus Reveals Homoeologous Exchanges between Subgenomes.</title>
        <authorList>
            <person name="Davis J.T."/>
        </authorList>
    </citation>
    <scope>NUCLEOTIDE SEQUENCE [LARGE SCALE GENOMIC DNA]</scope>
    <source>
        <strain evidence="3">cv. Da-Ae</strain>
        <tissue evidence="2">Seedling</tissue>
    </source>
</reference>